<dbReference type="Gramene" id="PVH32515">
    <property type="protein sequence ID" value="PVH32515"/>
    <property type="gene ID" value="PAHAL_9G417300"/>
</dbReference>
<dbReference type="EMBL" id="CM008054">
    <property type="protein sequence ID" value="PVH32515.1"/>
    <property type="molecule type" value="Genomic_DNA"/>
</dbReference>
<dbReference type="AlphaFoldDB" id="A0A2T8I4B4"/>
<evidence type="ECO:0000256" key="1">
    <source>
        <dbReference type="SAM" id="MobiDB-lite"/>
    </source>
</evidence>
<sequence>MYPLGYLEVAHVQYYDADLKSFPVVNTDQGYGHHWPSCKKGNPEDIAALLAVRGPPKKKRKTTKASTEESIVLFDGEAPASSMTFPPSQSVQPTTKKKIRKGTLDSGDSIR</sequence>
<organism evidence="2">
    <name type="scientific">Panicum hallii</name>
    <dbReference type="NCBI Taxonomy" id="206008"/>
    <lineage>
        <taxon>Eukaryota</taxon>
        <taxon>Viridiplantae</taxon>
        <taxon>Streptophyta</taxon>
        <taxon>Embryophyta</taxon>
        <taxon>Tracheophyta</taxon>
        <taxon>Spermatophyta</taxon>
        <taxon>Magnoliopsida</taxon>
        <taxon>Liliopsida</taxon>
        <taxon>Poales</taxon>
        <taxon>Poaceae</taxon>
        <taxon>PACMAD clade</taxon>
        <taxon>Panicoideae</taxon>
        <taxon>Panicodae</taxon>
        <taxon>Paniceae</taxon>
        <taxon>Panicinae</taxon>
        <taxon>Panicum</taxon>
        <taxon>Panicum sect. Panicum</taxon>
    </lineage>
</organism>
<reference evidence="2" key="1">
    <citation type="submission" date="2018-04" db="EMBL/GenBank/DDBJ databases">
        <title>WGS assembly of Panicum hallii.</title>
        <authorList>
            <person name="Lovell J."/>
            <person name="Jenkins J."/>
            <person name="Lowry D."/>
            <person name="Mamidi S."/>
            <person name="Sreedasyam A."/>
            <person name="Weng X."/>
            <person name="Barry K."/>
            <person name="Bonette J."/>
            <person name="Campitelli B."/>
            <person name="Daum C."/>
            <person name="Gordon S."/>
            <person name="Gould B."/>
            <person name="Lipzen A."/>
            <person name="Macqueen A."/>
            <person name="Palacio-Mejia J."/>
            <person name="Plott C."/>
            <person name="Shakirov E."/>
            <person name="Shu S."/>
            <person name="Yoshinaga Y."/>
            <person name="Zane M."/>
            <person name="Rokhsar D."/>
            <person name="Grimwood J."/>
            <person name="Schmutz J."/>
            <person name="Juenger T."/>
        </authorList>
    </citation>
    <scope>NUCLEOTIDE SEQUENCE [LARGE SCALE GENOMIC DNA]</scope>
    <source>
        <strain evidence="2">FIL2</strain>
    </source>
</reference>
<gene>
    <name evidence="2" type="ORF">PAHAL_9G417300</name>
</gene>
<dbReference type="Proteomes" id="UP000243499">
    <property type="component" value="Chromosome 9"/>
</dbReference>
<proteinExistence type="predicted"/>
<evidence type="ECO:0000313" key="2">
    <source>
        <dbReference type="EMBL" id="PVH32515.1"/>
    </source>
</evidence>
<protein>
    <submittedName>
        <fullName evidence="2">Uncharacterized protein</fullName>
    </submittedName>
</protein>
<name>A0A2T8I4B4_9POAL</name>
<feature type="compositionally biased region" description="Polar residues" evidence="1">
    <location>
        <begin position="81"/>
        <end position="94"/>
    </location>
</feature>
<feature type="region of interest" description="Disordered" evidence="1">
    <location>
        <begin position="75"/>
        <end position="111"/>
    </location>
</feature>
<accession>A0A2T8I4B4</accession>